<dbReference type="InterPro" id="IPR000182">
    <property type="entry name" value="GNAT_dom"/>
</dbReference>
<dbReference type="CDD" id="cd04301">
    <property type="entry name" value="NAT_SF"/>
    <property type="match status" value="1"/>
</dbReference>
<protein>
    <recommendedName>
        <fullName evidence="3 9">Aminoglycoside N(6')-acetyltransferase type 1</fullName>
        <ecNumber evidence="2 9">2.3.1.82</ecNumber>
    </recommendedName>
    <alternativeName>
        <fullName evidence="7 9">Aminoglycoside resistance protein</fullName>
    </alternativeName>
</protein>
<dbReference type="GO" id="GO:0046677">
    <property type="term" value="P:response to antibiotic"/>
    <property type="evidence" value="ECO:0007669"/>
    <property type="project" value="UniProtKB-KW"/>
</dbReference>
<sequence length="149" mass="16851">MGTLVARREHAEAWAQLRHALWPDTSLEQHLQEIYETLDQDDPPDAVTFIAESAGGQIAGFAEAALRRDYVNGCETSPVLFLEGIYVSPEYRQRGTARLLCEAIANWGREKGCTEFASDVLLENRDSQSFHTALGFDETERVIFYRKLL</sequence>
<dbReference type="PROSITE" id="PS51186">
    <property type="entry name" value="GNAT"/>
    <property type="match status" value="1"/>
</dbReference>
<keyword evidence="5 9" id="KW-0046">Antibiotic resistance</keyword>
<evidence type="ECO:0000259" key="10">
    <source>
        <dbReference type="PROSITE" id="PS51186"/>
    </source>
</evidence>
<evidence type="ECO:0000256" key="9">
    <source>
        <dbReference type="PIRNR" id="PIRNR000452"/>
    </source>
</evidence>
<evidence type="ECO:0000256" key="4">
    <source>
        <dbReference type="ARBA" id="ARBA00022679"/>
    </source>
</evidence>
<evidence type="ECO:0000256" key="5">
    <source>
        <dbReference type="ARBA" id="ARBA00023251"/>
    </source>
</evidence>
<organism evidence="11 12">
    <name type="scientific">Brucella intermedia 229E</name>
    <dbReference type="NCBI Taxonomy" id="1337887"/>
    <lineage>
        <taxon>Bacteria</taxon>
        <taxon>Pseudomonadati</taxon>
        <taxon>Pseudomonadota</taxon>
        <taxon>Alphaproteobacteria</taxon>
        <taxon>Hyphomicrobiales</taxon>
        <taxon>Brucellaceae</taxon>
        <taxon>Brucella/Ochrobactrum group</taxon>
        <taxon>Brucella</taxon>
    </lineage>
</organism>
<evidence type="ECO:0000256" key="3">
    <source>
        <dbReference type="ARBA" id="ARBA00017677"/>
    </source>
</evidence>
<proteinExistence type="predicted"/>
<evidence type="ECO:0000256" key="2">
    <source>
        <dbReference type="ARBA" id="ARBA00012888"/>
    </source>
</evidence>
<comment type="caution">
    <text evidence="11">The sequence shown here is derived from an EMBL/GenBank/DDBJ whole genome shotgun (WGS) entry which is preliminary data.</text>
</comment>
<dbReference type="GO" id="GO:0047663">
    <property type="term" value="F:aminoglycoside 6'-N-acetyltransferase activity"/>
    <property type="evidence" value="ECO:0007669"/>
    <property type="project" value="UniProtKB-EC"/>
</dbReference>
<dbReference type="PIRSF" id="PIRSF000452">
    <property type="entry name" value="6-N-acetyltransf"/>
    <property type="match status" value="1"/>
</dbReference>
<comment type="subunit">
    <text evidence="1 9">Homodimer.</text>
</comment>
<comment type="function">
    <text evidence="9">Catalyzes the transfer of an acetyl group from acetyl-CoA to the 6'-amino group of aminoglycoside molecules conferring resistance to antibiotics containing the purpurosamine ring.</text>
</comment>
<dbReference type="PATRIC" id="fig|1337887.3.peg.1285"/>
<dbReference type="InterPro" id="IPR016181">
    <property type="entry name" value="Acyl_CoA_acyltransferase"/>
</dbReference>
<dbReference type="Pfam" id="PF00583">
    <property type="entry name" value="Acetyltransf_1"/>
    <property type="match status" value="1"/>
</dbReference>
<dbReference type="Gene3D" id="3.40.630.30">
    <property type="match status" value="1"/>
</dbReference>
<comment type="catalytic activity">
    <reaction evidence="8 9">
        <text>kanamycin B + acetyl-CoA = N(6')-acetylkanamycin B + CoA + H(+)</text>
        <dbReference type="Rhea" id="RHEA:16449"/>
        <dbReference type="ChEBI" id="CHEBI:15378"/>
        <dbReference type="ChEBI" id="CHEBI:57287"/>
        <dbReference type="ChEBI" id="CHEBI:57288"/>
        <dbReference type="ChEBI" id="CHEBI:58390"/>
        <dbReference type="ChEBI" id="CHEBI:58549"/>
        <dbReference type="EC" id="2.3.1.82"/>
    </reaction>
</comment>
<evidence type="ECO:0000256" key="7">
    <source>
        <dbReference type="ARBA" id="ARBA00029660"/>
    </source>
</evidence>
<keyword evidence="4 9" id="KW-0808">Transferase</keyword>
<dbReference type="AlphaFoldDB" id="U4VCK6"/>
<dbReference type="InterPro" id="IPR024170">
    <property type="entry name" value="Aminoglycoside_N6-AcTrfrase"/>
</dbReference>
<feature type="domain" description="N-acetyltransferase" evidence="10">
    <location>
        <begin position="1"/>
        <end position="149"/>
    </location>
</feature>
<accession>U4VCK6</accession>
<dbReference type="NCBIfam" id="NF043067">
    <property type="entry name" value="AAC_6p_group_E"/>
    <property type="match status" value="1"/>
</dbReference>
<keyword evidence="6 9" id="KW-0012">Acyltransferase</keyword>
<evidence type="ECO:0000256" key="1">
    <source>
        <dbReference type="ARBA" id="ARBA00011738"/>
    </source>
</evidence>
<evidence type="ECO:0000256" key="8">
    <source>
        <dbReference type="ARBA" id="ARBA00048923"/>
    </source>
</evidence>
<evidence type="ECO:0000313" key="11">
    <source>
        <dbReference type="EMBL" id="ERM02778.1"/>
    </source>
</evidence>
<dbReference type="EMBL" id="ASXJ01000063">
    <property type="protein sequence ID" value="ERM02778.1"/>
    <property type="molecule type" value="Genomic_DNA"/>
</dbReference>
<evidence type="ECO:0000256" key="6">
    <source>
        <dbReference type="ARBA" id="ARBA00023315"/>
    </source>
</evidence>
<dbReference type="EC" id="2.3.1.82" evidence="2 9"/>
<dbReference type="PANTHER" id="PTHR43877">
    <property type="entry name" value="AMINOALKYLPHOSPHONATE N-ACETYLTRANSFERASE-RELATED-RELATED"/>
    <property type="match status" value="1"/>
</dbReference>
<gene>
    <name evidence="11" type="ORF">Q644_14880</name>
</gene>
<reference evidence="11 12" key="1">
    <citation type="journal article" date="2014" name="FEMS Microbiol. Lett.">
        <title>Genome sequencing analysis reveals virulence-related gene content of Ochrobactrum intermedium strain 229E, a urease-positive strain isolated from the human gastric niche.</title>
        <authorList>
            <person name="Kulkarni G.J."/>
            <person name="Shetty S."/>
            <person name="Dharne M.S."/>
            <person name="Shouche Y.S."/>
        </authorList>
    </citation>
    <scope>NUCLEOTIDE SEQUENCE [LARGE SCALE GENOMIC DNA]</scope>
    <source>
        <strain evidence="11 12">229E</strain>
    </source>
</reference>
<dbReference type="InterPro" id="IPR050832">
    <property type="entry name" value="Bact_Acetyltransf"/>
</dbReference>
<name>U4VCK6_9HYPH</name>
<dbReference type="Proteomes" id="UP000016842">
    <property type="component" value="Unassembled WGS sequence"/>
</dbReference>
<evidence type="ECO:0000313" key="12">
    <source>
        <dbReference type="Proteomes" id="UP000016842"/>
    </source>
</evidence>
<dbReference type="SUPFAM" id="SSF55729">
    <property type="entry name" value="Acyl-CoA N-acyltransferases (Nat)"/>
    <property type="match status" value="1"/>
</dbReference>